<dbReference type="InterPro" id="IPR029753">
    <property type="entry name" value="D-isomer_DH_CS"/>
</dbReference>
<dbReference type="SUPFAM" id="SSF51735">
    <property type="entry name" value="NAD(P)-binding Rossmann-fold domains"/>
    <property type="match status" value="1"/>
</dbReference>
<evidence type="ECO:0000256" key="2">
    <source>
        <dbReference type="ARBA" id="ARBA00023027"/>
    </source>
</evidence>
<dbReference type="Pfam" id="PF02826">
    <property type="entry name" value="2-Hacid_dh_C"/>
    <property type="match status" value="1"/>
</dbReference>
<keyword evidence="2" id="KW-0520">NAD</keyword>
<dbReference type="CDD" id="cd12166">
    <property type="entry name" value="2-Hacid_dh_7"/>
    <property type="match status" value="1"/>
</dbReference>
<dbReference type="Proteomes" id="UP001595833">
    <property type="component" value="Unassembled WGS sequence"/>
</dbReference>
<dbReference type="EMBL" id="JBHSJB010000003">
    <property type="protein sequence ID" value="MFC5052775.1"/>
    <property type="molecule type" value="Genomic_DNA"/>
</dbReference>
<keyword evidence="5" id="KW-1185">Reference proteome</keyword>
<protein>
    <submittedName>
        <fullName evidence="4">2-hydroxyacid dehydrogenase</fullName>
    </submittedName>
</protein>
<gene>
    <name evidence="4" type="ORF">ACFPFM_03290</name>
</gene>
<evidence type="ECO:0000256" key="1">
    <source>
        <dbReference type="ARBA" id="ARBA00023002"/>
    </source>
</evidence>
<accession>A0ABV9XQY7</accession>
<dbReference type="InterPro" id="IPR006140">
    <property type="entry name" value="D-isomer_DH_NAD-bd"/>
</dbReference>
<dbReference type="InterPro" id="IPR036291">
    <property type="entry name" value="NAD(P)-bd_dom_sf"/>
</dbReference>
<evidence type="ECO:0000313" key="5">
    <source>
        <dbReference type="Proteomes" id="UP001595833"/>
    </source>
</evidence>
<name>A0ABV9XQY7_9PSEU</name>
<feature type="domain" description="D-isomer specific 2-hydroxyacid dehydrogenase NAD-binding" evidence="3">
    <location>
        <begin position="112"/>
        <end position="278"/>
    </location>
</feature>
<sequence length="313" mass="33687">MTLLHRGTDNELTVLVPDDLGVRALSEVEGVRPVRYEPGHPLPDEAARAEVLVPKFLQGTDPTEVFAQLPALKLVQLLSAGAERFIGVVPDGVLLSTCRGAHGGSTAEWAIGALLAVYRDFPVFERARQERRWDYHRTETLQDKEVLVVGAGDLGEQFRRRLEPFGATATMVGRTARPGVRGVDELPDLLGGFDAVLVVVPLTAETTGMVDAKFLSRMRDGAILVNAARGPVVDTDALLPELVSGRLRAALDVTDPEPLPADHPLWSAPGLFLTPHVAGSCTGHAERAYAVVASEVARFARGEEPANLVRGDY</sequence>
<dbReference type="PANTHER" id="PTHR43333">
    <property type="entry name" value="2-HACID_DH_C DOMAIN-CONTAINING PROTEIN"/>
    <property type="match status" value="1"/>
</dbReference>
<evidence type="ECO:0000259" key="3">
    <source>
        <dbReference type="Pfam" id="PF02826"/>
    </source>
</evidence>
<keyword evidence="1" id="KW-0560">Oxidoreductase</keyword>
<organism evidence="4 5">
    <name type="scientific">Saccharothrix xinjiangensis</name>
    <dbReference type="NCBI Taxonomy" id="204798"/>
    <lineage>
        <taxon>Bacteria</taxon>
        <taxon>Bacillati</taxon>
        <taxon>Actinomycetota</taxon>
        <taxon>Actinomycetes</taxon>
        <taxon>Pseudonocardiales</taxon>
        <taxon>Pseudonocardiaceae</taxon>
        <taxon>Saccharothrix</taxon>
    </lineage>
</organism>
<dbReference type="PROSITE" id="PS00671">
    <property type="entry name" value="D_2_HYDROXYACID_DH_3"/>
    <property type="match status" value="1"/>
</dbReference>
<dbReference type="SUPFAM" id="SSF52283">
    <property type="entry name" value="Formate/glycerate dehydrogenase catalytic domain-like"/>
    <property type="match status" value="1"/>
</dbReference>
<comment type="caution">
    <text evidence="4">The sequence shown here is derived from an EMBL/GenBank/DDBJ whole genome shotgun (WGS) entry which is preliminary data.</text>
</comment>
<reference evidence="5" key="1">
    <citation type="journal article" date="2019" name="Int. J. Syst. Evol. Microbiol.">
        <title>The Global Catalogue of Microorganisms (GCM) 10K type strain sequencing project: providing services to taxonomists for standard genome sequencing and annotation.</title>
        <authorList>
            <consortium name="The Broad Institute Genomics Platform"/>
            <consortium name="The Broad Institute Genome Sequencing Center for Infectious Disease"/>
            <person name="Wu L."/>
            <person name="Ma J."/>
        </authorList>
    </citation>
    <scope>NUCLEOTIDE SEQUENCE [LARGE SCALE GENOMIC DNA]</scope>
    <source>
        <strain evidence="5">KCTC 12848</strain>
    </source>
</reference>
<proteinExistence type="predicted"/>
<dbReference type="PANTHER" id="PTHR43333:SF1">
    <property type="entry name" value="D-ISOMER SPECIFIC 2-HYDROXYACID DEHYDROGENASE NAD-BINDING DOMAIN-CONTAINING PROTEIN"/>
    <property type="match status" value="1"/>
</dbReference>
<dbReference type="RefSeq" id="WP_380645709.1">
    <property type="nucleotide sequence ID" value="NZ_BAAAKE010000002.1"/>
</dbReference>
<dbReference type="Gene3D" id="3.40.50.720">
    <property type="entry name" value="NAD(P)-binding Rossmann-like Domain"/>
    <property type="match status" value="2"/>
</dbReference>
<evidence type="ECO:0000313" key="4">
    <source>
        <dbReference type="EMBL" id="MFC5052775.1"/>
    </source>
</evidence>